<evidence type="ECO:0000256" key="1">
    <source>
        <dbReference type="SAM" id="SignalP"/>
    </source>
</evidence>
<feature type="signal peptide" evidence="1">
    <location>
        <begin position="1"/>
        <end position="25"/>
    </location>
</feature>
<keyword evidence="1" id="KW-0732">Signal</keyword>
<feature type="chain" id="PRO_5002433497" evidence="1">
    <location>
        <begin position="26"/>
        <end position="37"/>
    </location>
</feature>
<dbReference type="EMBL" id="GBXM01044705">
    <property type="protein sequence ID" value="JAH63872.1"/>
    <property type="molecule type" value="Transcribed_RNA"/>
</dbReference>
<reference evidence="2" key="1">
    <citation type="submission" date="2014-11" db="EMBL/GenBank/DDBJ databases">
        <authorList>
            <person name="Amaro Gonzalez C."/>
        </authorList>
    </citation>
    <scope>NUCLEOTIDE SEQUENCE</scope>
</reference>
<evidence type="ECO:0000313" key="2">
    <source>
        <dbReference type="EMBL" id="JAH63872.1"/>
    </source>
</evidence>
<accession>A0A0E9UDM8</accession>
<reference evidence="2" key="2">
    <citation type="journal article" date="2015" name="Fish Shellfish Immunol.">
        <title>Early steps in the European eel (Anguilla anguilla)-Vibrio vulnificus interaction in the gills: Role of the RtxA13 toxin.</title>
        <authorList>
            <person name="Callol A."/>
            <person name="Pajuelo D."/>
            <person name="Ebbesson L."/>
            <person name="Teles M."/>
            <person name="MacKenzie S."/>
            <person name="Amaro C."/>
        </authorList>
    </citation>
    <scope>NUCLEOTIDE SEQUENCE</scope>
</reference>
<protein>
    <submittedName>
        <fullName evidence="2">Uncharacterized protein</fullName>
    </submittedName>
</protein>
<dbReference type="AlphaFoldDB" id="A0A0E9UDM8"/>
<name>A0A0E9UDM8_ANGAN</name>
<sequence length="37" mass="4205">MCLILCMMDFFVLSVPSSLLQQTHCQSSHCLVTSKSW</sequence>
<proteinExistence type="predicted"/>
<organism evidence="2">
    <name type="scientific">Anguilla anguilla</name>
    <name type="common">European freshwater eel</name>
    <name type="synonym">Muraena anguilla</name>
    <dbReference type="NCBI Taxonomy" id="7936"/>
    <lineage>
        <taxon>Eukaryota</taxon>
        <taxon>Metazoa</taxon>
        <taxon>Chordata</taxon>
        <taxon>Craniata</taxon>
        <taxon>Vertebrata</taxon>
        <taxon>Euteleostomi</taxon>
        <taxon>Actinopterygii</taxon>
        <taxon>Neopterygii</taxon>
        <taxon>Teleostei</taxon>
        <taxon>Anguilliformes</taxon>
        <taxon>Anguillidae</taxon>
        <taxon>Anguilla</taxon>
    </lineage>
</organism>